<dbReference type="CDD" id="cd19941">
    <property type="entry name" value="TIL"/>
    <property type="match status" value="5"/>
</dbReference>
<dbReference type="EMBL" id="JABDTM020028093">
    <property type="protein sequence ID" value="KAH0809510.1"/>
    <property type="molecule type" value="Genomic_DNA"/>
</dbReference>
<keyword evidence="2" id="KW-0646">Protease inhibitor</keyword>
<keyword evidence="3" id="KW-0722">Serine protease inhibitor</keyword>
<dbReference type="GO" id="GO:0004867">
    <property type="term" value="F:serine-type endopeptidase inhibitor activity"/>
    <property type="evidence" value="ECO:0007669"/>
    <property type="project" value="UniProtKB-KW"/>
</dbReference>
<evidence type="ECO:0000256" key="3">
    <source>
        <dbReference type="ARBA" id="ARBA00022900"/>
    </source>
</evidence>
<feature type="domain" description="TIL" evidence="5">
    <location>
        <begin position="245"/>
        <end position="299"/>
    </location>
</feature>
<dbReference type="InterPro" id="IPR051368">
    <property type="entry name" value="SerProtInhib-TIL_Domain"/>
</dbReference>
<organism evidence="6 7">
    <name type="scientific">Tenebrio molitor</name>
    <name type="common">Yellow mealworm beetle</name>
    <dbReference type="NCBI Taxonomy" id="7067"/>
    <lineage>
        <taxon>Eukaryota</taxon>
        <taxon>Metazoa</taxon>
        <taxon>Ecdysozoa</taxon>
        <taxon>Arthropoda</taxon>
        <taxon>Hexapoda</taxon>
        <taxon>Insecta</taxon>
        <taxon>Pterygota</taxon>
        <taxon>Neoptera</taxon>
        <taxon>Endopterygota</taxon>
        <taxon>Coleoptera</taxon>
        <taxon>Polyphaga</taxon>
        <taxon>Cucujiformia</taxon>
        <taxon>Tenebrionidae</taxon>
        <taxon>Tenebrio</taxon>
    </lineage>
</organism>
<keyword evidence="7" id="KW-1185">Reference proteome</keyword>
<dbReference type="Proteomes" id="UP000719412">
    <property type="component" value="Unassembled WGS sequence"/>
</dbReference>
<evidence type="ECO:0000313" key="6">
    <source>
        <dbReference type="EMBL" id="KAH0809510.1"/>
    </source>
</evidence>
<protein>
    <recommendedName>
        <fullName evidence="5">TIL domain-containing protein</fullName>
    </recommendedName>
</protein>
<dbReference type="InterPro" id="IPR036084">
    <property type="entry name" value="Ser_inhib-like_sf"/>
</dbReference>
<comment type="similarity">
    <text evidence="1">Belongs to the serine protease inhibitor-like (TIL domain-containing) family.</text>
</comment>
<dbReference type="Gene3D" id="2.10.25.10">
    <property type="entry name" value="Laminin"/>
    <property type="match status" value="5"/>
</dbReference>
<reference evidence="6" key="2">
    <citation type="submission" date="2021-08" db="EMBL/GenBank/DDBJ databases">
        <authorList>
            <person name="Eriksson T."/>
        </authorList>
    </citation>
    <scope>NUCLEOTIDE SEQUENCE</scope>
    <source>
        <strain evidence="6">Stoneville</strain>
        <tissue evidence="6">Whole head</tissue>
    </source>
</reference>
<evidence type="ECO:0000259" key="5">
    <source>
        <dbReference type="Pfam" id="PF01826"/>
    </source>
</evidence>
<feature type="domain" description="TIL" evidence="5">
    <location>
        <begin position="186"/>
        <end position="237"/>
    </location>
</feature>
<dbReference type="Pfam" id="PF01826">
    <property type="entry name" value="TIL"/>
    <property type="match status" value="5"/>
</dbReference>
<proteinExistence type="inferred from homology"/>
<keyword evidence="4" id="KW-1015">Disulfide bond</keyword>
<feature type="domain" description="TIL" evidence="5">
    <location>
        <begin position="400"/>
        <end position="454"/>
    </location>
</feature>
<evidence type="ECO:0000313" key="7">
    <source>
        <dbReference type="Proteomes" id="UP000719412"/>
    </source>
</evidence>
<dbReference type="FunFam" id="2.10.25.10:FF:000055">
    <property type="entry name" value="alpha-tectorin isoform X1"/>
    <property type="match status" value="1"/>
</dbReference>
<dbReference type="InterPro" id="IPR002919">
    <property type="entry name" value="TIL_dom"/>
</dbReference>
<dbReference type="AlphaFoldDB" id="A0A8J6L6M0"/>
<dbReference type="PANTHER" id="PTHR23259">
    <property type="entry name" value="RIDDLE"/>
    <property type="match status" value="1"/>
</dbReference>
<feature type="domain" description="TIL" evidence="5">
    <location>
        <begin position="123"/>
        <end position="178"/>
    </location>
</feature>
<evidence type="ECO:0000256" key="1">
    <source>
        <dbReference type="ARBA" id="ARBA00007611"/>
    </source>
</evidence>
<dbReference type="PANTHER" id="PTHR23259:SF70">
    <property type="entry name" value="ACCESSORY GLAND PROTEIN ACP62F-RELATED"/>
    <property type="match status" value="1"/>
</dbReference>
<gene>
    <name evidence="6" type="ORF">GEV33_013281</name>
</gene>
<reference evidence="6" key="1">
    <citation type="journal article" date="2020" name="J Insects Food Feed">
        <title>The yellow mealworm (Tenebrio molitor) genome: a resource for the emerging insects as food and feed industry.</title>
        <authorList>
            <person name="Eriksson T."/>
            <person name="Andere A."/>
            <person name="Kelstrup H."/>
            <person name="Emery V."/>
            <person name="Picard C."/>
        </authorList>
    </citation>
    <scope>NUCLEOTIDE SEQUENCE</scope>
    <source>
        <strain evidence="6">Stoneville</strain>
        <tissue evidence="6">Whole head</tissue>
    </source>
</reference>
<accession>A0A8J6L6M0</accession>
<sequence length="493" mass="53736">MILQCRVGCSVIVSLRVEDISSASECEYAVTTATILPDATSVEERTINIATRPGLYTNGGLDNNIHKNHNNVVKSKNSNPVVQLVRRFALLIAFLVFFLKKGYIREGPEGHCVPESCENVPICNENEQFSTYATACPRICNETKPKICPLVYKTECVCKDGYIREKGNNGKCIPEVDCQRTNIQQCNDNEEFTSCGTACPPTCQNKNPRVCTDNCIIGCVCKKGYIREGPNGRCVPESCENVPICSENEKFSTCATACPKTCNETEPRICPLVCIKGCTCRDGFVREKLSGRCIPEVSCQNTCGENEIYKECGTLCPGTCAQPVRTCERKCLRGDIPICTSNEVYEECGTLCPETCNDKGVPKICPDVCVEGCFCKEGFVRKSENGQCVPIAACENVPKCTENEEFTECGSLCPLTCDNNVPRLCPEVCLETCVCKKGYVRSTLGGPCVPQDSCSQVLVGGDIEYKNAGKVKRDLGSGVRAVLVLGLRGCFGT</sequence>
<name>A0A8J6L6M0_TENMO</name>
<evidence type="ECO:0000256" key="2">
    <source>
        <dbReference type="ARBA" id="ARBA00022690"/>
    </source>
</evidence>
<comment type="caution">
    <text evidence="6">The sequence shown here is derived from an EMBL/GenBank/DDBJ whole genome shotgun (WGS) entry which is preliminary data.</text>
</comment>
<dbReference type="SUPFAM" id="SSF57567">
    <property type="entry name" value="Serine protease inhibitors"/>
    <property type="match status" value="5"/>
</dbReference>
<evidence type="ECO:0000256" key="4">
    <source>
        <dbReference type="ARBA" id="ARBA00023157"/>
    </source>
</evidence>
<feature type="domain" description="TIL" evidence="5">
    <location>
        <begin position="339"/>
        <end position="394"/>
    </location>
</feature>